<evidence type="ECO:0000256" key="7">
    <source>
        <dbReference type="RuleBase" id="RU000394"/>
    </source>
</evidence>
<sequence>MSSESSESAILVAVRVRPFNEREIALLPPTNNHRFPFATSFQASNEQGPSKYVRKVVHVIDDHVIVFDPPDDMRPAHKFGASNKRNKDARFVFDRVFDEDSTQEDVFEGTSKSLIGNVLGGFNTTVFAYGATGCGKTHTISGTPENPGIIFLTMQELFCRIDAVENEKTIEVSLSYLEVYNETIRDLLIPEGKVSAPLALREDSNKKVVVSGLSEHFPQNVDHVMDMILRGNRNRTISPTEANATSSRSHAVLQIHIKQRPRTANITTDYVMATLSLIDLAGSERASVTANKGERLQEGANINRSLLALGNCINALCDDTKKAHIPYRDSKLTRLLKFSLGGNCKTVMIVCVSPSSLYYDETHNTLKYASRAKNIKNRVEKNTLSVNMHVSQYVKIIKDLRTEVEELKRKVKEKAIEPKVSTDGPSSGFKLALAQRKQLEEAQKKIGIHYEKVNECESDIGNLWAQFMDTHQRLEGLKAWRDAYLSVTASESDSTMQSYLNMVQDALQILEETKNAIARRLDYAWDTNKRHRHLIERLIQGAAPKIPSDISREISLVNDIQNVNTRNLESLRTRLEKLVILNQCTSRSQSHIVHSFMRTNATCLAGLRDCIELVKAQGIDSTYLNDIYMAQISVFAEMVKKKDIATSYAAVEEELKEMLSIPEASKIDSDNLSMDLNELTIKSTKPTRLIRSPIKSTTRKSPLRAVLMRRLSPKRRSPGRTTLAKSRVKVTKIPKESPQPKPISPKIQNIKRVRVNSTTNNGSEVGPVKRTRMVTFTERDVSSPFKKDSKANLSHLVSSGGSEKASSPYVKPPVLPSALKKSTGILKSSLKSKSSISSTKSSPSTPQDGSNRSAGAIRSNSARRRSRAGYHPIHDGGSSQRRRSRGNSGTPTNGILKTSTGSTRKLFGSTSAGTGGGSSNGSGNGNGTIRRSGKPQWR</sequence>
<evidence type="ECO:0000259" key="10">
    <source>
        <dbReference type="PROSITE" id="PS50067"/>
    </source>
</evidence>
<comment type="caution">
    <text evidence="11">The sequence shown here is derived from an EMBL/GenBank/DDBJ whole genome shotgun (WGS) entry which is preliminary data.</text>
</comment>
<dbReference type="EMBL" id="JASJQH010006910">
    <property type="protein sequence ID" value="KAK9727859.1"/>
    <property type="molecule type" value="Genomic_DNA"/>
</dbReference>
<feature type="region of interest" description="Disordered" evidence="9">
    <location>
        <begin position="826"/>
        <end position="938"/>
    </location>
</feature>
<evidence type="ECO:0000313" key="11">
    <source>
        <dbReference type="EMBL" id="KAK9727859.1"/>
    </source>
</evidence>
<dbReference type="InterPro" id="IPR036961">
    <property type="entry name" value="Kinesin_motor_dom_sf"/>
</dbReference>
<dbReference type="Gene3D" id="3.40.850.10">
    <property type="entry name" value="Kinesin motor domain"/>
    <property type="match status" value="1"/>
</dbReference>
<evidence type="ECO:0000313" key="12">
    <source>
        <dbReference type="Proteomes" id="UP001479436"/>
    </source>
</evidence>
<feature type="domain" description="Kinesin motor" evidence="10">
    <location>
        <begin position="9"/>
        <end position="375"/>
    </location>
</feature>
<reference evidence="11 12" key="1">
    <citation type="submission" date="2023-04" db="EMBL/GenBank/DDBJ databases">
        <title>Genome of Basidiobolus ranarum AG-B5.</title>
        <authorList>
            <person name="Stajich J.E."/>
            <person name="Carter-House D."/>
            <person name="Gryganskyi A."/>
        </authorList>
    </citation>
    <scope>NUCLEOTIDE SEQUENCE [LARGE SCALE GENOMIC DNA]</scope>
    <source>
        <strain evidence="11 12">AG-B5</strain>
    </source>
</reference>
<evidence type="ECO:0000256" key="4">
    <source>
        <dbReference type="ARBA" id="ARBA00023054"/>
    </source>
</evidence>
<keyword evidence="3 6" id="KW-0067">ATP-binding</keyword>
<protein>
    <recommendedName>
        <fullName evidence="7">Kinesin-like protein</fullName>
    </recommendedName>
</protein>
<evidence type="ECO:0000256" key="3">
    <source>
        <dbReference type="ARBA" id="ARBA00022840"/>
    </source>
</evidence>
<gene>
    <name evidence="11" type="primary">KIP3_1</name>
    <name evidence="11" type="ORF">K7432_001530</name>
</gene>
<dbReference type="SMART" id="SM00129">
    <property type="entry name" value="KISc"/>
    <property type="match status" value="1"/>
</dbReference>
<evidence type="ECO:0000256" key="6">
    <source>
        <dbReference type="PROSITE-ProRule" id="PRU00283"/>
    </source>
</evidence>
<dbReference type="PANTHER" id="PTHR47968:SF13">
    <property type="entry name" value="KINESIN-LIKE PROTEIN KIF19 ISOFORM X1"/>
    <property type="match status" value="1"/>
</dbReference>
<feature type="coiled-coil region" evidence="8">
    <location>
        <begin position="390"/>
        <end position="417"/>
    </location>
</feature>
<feature type="binding site" evidence="6">
    <location>
        <begin position="130"/>
        <end position="137"/>
    </location>
    <ligand>
        <name>ATP</name>
        <dbReference type="ChEBI" id="CHEBI:30616"/>
    </ligand>
</feature>
<accession>A0ABR2W9C2</accession>
<feature type="compositionally biased region" description="Gly residues" evidence="9">
    <location>
        <begin position="913"/>
        <end position="926"/>
    </location>
</feature>
<keyword evidence="2 6" id="KW-0547">Nucleotide-binding</keyword>
<comment type="similarity">
    <text evidence="6 7">Belongs to the TRAFAC class myosin-kinesin ATPase superfamily. Kinesin family.</text>
</comment>
<organism evidence="11 12">
    <name type="scientific">Basidiobolus ranarum</name>
    <dbReference type="NCBI Taxonomy" id="34480"/>
    <lineage>
        <taxon>Eukaryota</taxon>
        <taxon>Fungi</taxon>
        <taxon>Fungi incertae sedis</taxon>
        <taxon>Zoopagomycota</taxon>
        <taxon>Entomophthoromycotina</taxon>
        <taxon>Basidiobolomycetes</taxon>
        <taxon>Basidiobolales</taxon>
        <taxon>Basidiobolaceae</taxon>
        <taxon>Basidiobolus</taxon>
    </lineage>
</organism>
<proteinExistence type="inferred from homology"/>
<keyword evidence="5 6" id="KW-0505">Motor protein</keyword>
<evidence type="ECO:0000256" key="5">
    <source>
        <dbReference type="ARBA" id="ARBA00023175"/>
    </source>
</evidence>
<dbReference type="InterPro" id="IPR001752">
    <property type="entry name" value="Kinesin_motor_dom"/>
</dbReference>
<keyword evidence="1 7" id="KW-0493">Microtubule</keyword>
<dbReference type="PROSITE" id="PS00411">
    <property type="entry name" value="KINESIN_MOTOR_1"/>
    <property type="match status" value="1"/>
</dbReference>
<dbReference type="Pfam" id="PF00225">
    <property type="entry name" value="Kinesin"/>
    <property type="match status" value="1"/>
</dbReference>
<evidence type="ECO:0000256" key="9">
    <source>
        <dbReference type="SAM" id="MobiDB-lite"/>
    </source>
</evidence>
<dbReference type="InterPro" id="IPR027640">
    <property type="entry name" value="Kinesin-like_fam"/>
</dbReference>
<name>A0ABR2W9C2_9FUNG</name>
<evidence type="ECO:0000256" key="1">
    <source>
        <dbReference type="ARBA" id="ARBA00022701"/>
    </source>
</evidence>
<evidence type="ECO:0000256" key="8">
    <source>
        <dbReference type="SAM" id="Coils"/>
    </source>
</evidence>
<feature type="compositionally biased region" description="Low complexity" evidence="9">
    <location>
        <begin position="826"/>
        <end position="860"/>
    </location>
</feature>
<dbReference type="PANTHER" id="PTHR47968">
    <property type="entry name" value="CENTROMERE PROTEIN E"/>
    <property type="match status" value="1"/>
</dbReference>
<dbReference type="CDD" id="cd01370">
    <property type="entry name" value="KISc_KIP3_like"/>
    <property type="match status" value="1"/>
</dbReference>
<feature type="region of interest" description="Disordered" evidence="9">
    <location>
        <begin position="713"/>
        <end position="746"/>
    </location>
</feature>
<dbReference type="PRINTS" id="PR00380">
    <property type="entry name" value="KINESINHEAVY"/>
</dbReference>
<keyword evidence="4 8" id="KW-0175">Coiled coil</keyword>
<dbReference type="SUPFAM" id="SSF52540">
    <property type="entry name" value="P-loop containing nucleoside triphosphate hydrolases"/>
    <property type="match status" value="1"/>
</dbReference>
<dbReference type="InterPro" id="IPR027417">
    <property type="entry name" value="P-loop_NTPase"/>
</dbReference>
<dbReference type="InterPro" id="IPR019821">
    <property type="entry name" value="Kinesin_motor_CS"/>
</dbReference>
<keyword evidence="12" id="KW-1185">Reference proteome</keyword>
<feature type="compositionally biased region" description="Polar residues" evidence="9">
    <location>
        <begin position="890"/>
        <end position="903"/>
    </location>
</feature>
<evidence type="ECO:0000256" key="2">
    <source>
        <dbReference type="ARBA" id="ARBA00022741"/>
    </source>
</evidence>
<dbReference type="Proteomes" id="UP001479436">
    <property type="component" value="Unassembled WGS sequence"/>
</dbReference>
<dbReference type="PROSITE" id="PS50067">
    <property type="entry name" value="KINESIN_MOTOR_2"/>
    <property type="match status" value="1"/>
</dbReference>